<dbReference type="PROSITE" id="PS50931">
    <property type="entry name" value="HTH_LYSR"/>
    <property type="match status" value="1"/>
</dbReference>
<evidence type="ECO:0000259" key="5">
    <source>
        <dbReference type="PROSITE" id="PS50931"/>
    </source>
</evidence>
<keyword evidence="4" id="KW-0804">Transcription</keyword>
<dbReference type="RefSeq" id="WP_036101576.1">
    <property type="nucleotide sequence ID" value="NZ_JAJA02000001.1"/>
</dbReference>
<comment type="caution">
    <text evidence="6">The sequence shown here is derived from an EMBL/GenBank/DDBJ whole genome shotgun (WGS) entry which is preliminary data.</text>
</comment>
<dbReference type="EMBL" id="JAJA02000001">
    <property type="protein sequence ID" value="KWS06321.1"/>
    <property type="molecule type" value="Genomic_DNA"/>
</dbReference>
<evidence type="ECO:0000256" key="2">
    <source>
        <dbReference type="ARBA" id="ARBA00023015"/>
    </source>
</evidence>
<organism evidence="6 7">
    <name type="scientific">Lysobacter capsici AZ78</name>
    <dbReference type="NCBI Taxonomy" id="1444315"/>
    <lineage>
        <taxon>Bacteria</taxon>
        <taxon>Pseudomonadati</taxon>
        <taxon>Pseudomonadota</taxon>
        <taxon>Gammaproteobacteria</taxon>
        <taxon>Lysobacterales</taxon>
        <taxon>Lysobacteraceae</taxon>
        <taxon>Lysobacter</taxon>
    </lineage>
</organism>
<dbReference type="Proteomes" id="UP000023435">
    <property type="component" value="Unassembled WGS sequence"/>
</dbReference>
<dbReference type="PANTHER" id="PTHR30537">
    <property type="entry name" value="HTH-TYPE TRANSCRIPTIONAL REGULATOR"/>
    <property type="match status" value="1"/>
</dbReference>
<protein>
    <submittedName>
        <fullName evidence="6">Transcriptional regulator, LysR family</fullName>
    </submittedName>
</protein>
<dbReference type="Gene3D" id="3.40.190.290">
    <property type="match status" value="1"/>
</dbReference>
<evidence type="ECO:0000313" key="7">
    <source>
        <dbReference type="Proteomes" id="UP000023435"/>
    </source>
</evidence>
<dbReference type="GeneID" id="97905322"/>
<dbReference type="OrthoDB" id="9810065at2"/>
<comment type="similarity">
    <text evidence="1">Belongs to the LysR transcriptional regulatory family.</text>
</comment>
<dbReference type="InterPro" id="IPR036388">
    <property type="entry name" value="WH-like_DNA-bd_sf"/>
</dbReference>
<keyword evidence="2" id="KW-0805">Transcription regulation</keyword>
<dbReference type="FunFam" id="1.10.10.10:FF:000001">
    <property type="entry name" value="LysR family transcriptional regulator"/>
    <property type="match status" value="1"/>
</dbReference>
<dbReference type="InterPro" id="IPR000847">
    <property type="entry name" value="LysR_HTH_N"/>
</dbReference>
<dbReference type="GO" id="GO:0003700">
    <property type="term" value="F:DNA-binding transcription factor activity"/>
    <property type="evidence" value="ECO:0007669"/>
    <property type="project" value="InterPro"/>
</dbReference>
<dbReference type="InterPro" id="IPR058163">
    <property type="entry name" value="LysR-type_TF_proteobact-type"/>
</dbReference>
<dbReference type="GO" id="GO:0003677">
    <property type="term" value="F:DNA binding"/>
    <property type="evidence" value="ECO:0007669"/>
    <property type="project" value="UniProtKB-KW"/>
</dbReference>
<sequence length="301" mass="33028">MDQLSAMRAYRSIVESGSFTQAAERLGTTHTSVSRLLGQLEKHLGVRLLNRNSRGLTTTEAGAHYYRDCIDILERMDAAQQRLKDDPSLPSGVLRLSLPHAVGALELGQWLPGFAQRHPQIHLDISCDDRIVDLVKGGFDMAIRISGPLADSSLVARELAVSDRVLVAAPQYIAHHGLPRTTADFHNHQLLAYAGDGPTLQLTSHRGEVASVKAGDRLRLDSILSLHAAAMAGQGIAALTYLTVRQELAAGRLLRLLPQHHAGQRHYFAIYPHARQLTPKVRAFTEFMRAHYAAARQGNVV</sequence>
<dbReference type="InterPro" id="IPR005119">
    <property type="entry name" value="LysR_subst-bd"/>
</dbReference>
<dbReference type="Gene3D" id="1.10.10.10">
    <property type="entry name" value="Winged helix-like DNA-binding domain superfamily/Winged helix DNA-binding domain"/>
    <property type="match status" value="1"/>
</dbReference>
<proteinExistence type="inferred from homology"/>
<name>A0A125MNE7_9GAMM</name>
<evidence type="ECO:0000256" key="4">
    <source>
        <dbReference type="ARBA" id="ARBA00023163"/>
    </source>
</evidence>
<dbReference type="SUPFAM" id="SSF53850">
    <property type="entry name" value="Periplasmic binding protein-like II"/>
    <property type="match status" value="1"/>
</dbReference>
<dbReference type="SUPFAM" id="SSF46785">
    <property type="entry name" value="Winged helix' DNA-binding domain"/>
    <property type="match status" value="1"/>
</dbReference>
<evidence type="ECO:0000313" key="6">
    <source>
        <dbReference type="EMBL" id="KWS06321.1"/>
    </source>
</evidence>
<evidence type="ECO:0000256" key="1">
    <source>
        <dbReference type="ARBA" id="ARBA00009437"/>
    </source>
</evidence>
<dbReference type="CDD" id="cd08422">
    <property type="entry name" value="PBP2_CrgA_like"/>
    <property type="match status" value="1"/>
</dbReference>
<dbReference type="Pfam" id="PF00126">
    <property type="entry name" value="HTH_1"/>
    <property type="match status" value="1"/>
</dbReference>
<gene>
    <name evidence="6" type="ORF">AZ78_3876</name>
</gene>
<evidence type="ECO:0000256" key="3">
    <source>
        <dbReference type="ARBA" id="ARBA00023125"/>
    </source>
</evidence>
<dbReference type="InterPro" id="IPR036390">
    <property type="entry name" value="WH_DNA-bd_sf"/>
</dbReference>
<dbReference type="PANTHER" id="PTHR30537:SF5">
    <property type="entry name" value="HTH-TYPE TRANSCRIPTIONAL ACTIVATOR TTDR-RELATED"/>
    <property type="match status" value="1"/>
</dbReference>
<feature type="domain" description="HTH lysR-type" evidence="5">
    <location>
        <begin position="1"/>
        <end position="59"/>
    </location>
</feature>
<accession>A0A125MNE7</accession>
<keyword evidence="7" id="KW-1185">Reference proteome</keyword>
<keyword evidence="3" id="KW-0238">DNA-binding</keyword>
<dbReference type="Pfam" id="PF03466">
    <property type="entry name" value="LysR_substrate"/>
    <property type="match status" value="1"/>
</dbReference>
<dbReference type="AlphaFoldDB" id="A0A125MNE7"/>
<reference evidence="6 7" key="1">
    <citation type="journal article" date="2014" name="Genome Announc.">
        <title>Draft Genome Sequence of Lysobacter capsici AZ78, a Bacterium Antagonistic to Plant-Pathogenic Oomycetes.</title>
        <authorList>
            <person name="Puopolo G."/>
            <person name="Sonego P."/>
            <person name="Engelen K."/>
            <person name="Pertot I."/>
        </authorList>
    </citation>
    <scope>NUCLEOTIDE SEQUENCE [LARGE SCALE GENOMIC DNA]</scope>
    <source>
        <strain evidence="6 7">AZ78</strain>
    </source>
</reference>